<dbReference type="RefSeq" id="WP_122169253.1">
    <property type="nucleotide sequence ID" value="NZ_LR025743.1"/>
</dbReference>
<dbReference type="EMBL" id="LR025743">
    <property type="protein sequence ID" value="VBB13380.1"/>
    <property type="molecule type" value="Genomic_DNA"/>
</dbReference>
<gene>
    <name evidence="1" type="ORF">BSTAB16_3565</name>
</gene>
<sequence>MFPTPTTTERAAEFWTDRQLQQFNDAQDAADEALERATAVVKLDDVLEALAGLNESEQRKIVDAYRDTSDRAHFQWLLMAAFEDAFSAAAKRIAEYSGGGRVPARVRLWDEA</sequence>
<organism evidence="1 2">
    <name type="scientific">Burkholderia stabilis</name>
    <dbReference type="NCBI Taxonomy" id="95485"/>
    <lineage>
        <taxon>Bacteria</taxon>
        <taxon>Pseudomonadati</taxon>
        <taxon>Pseudomonadota</taxon>
        <taxon>Betaproteobacteria</taxon>
        <taxon>Burkholderiales</taxon>
        <taxon>Burkholderiaceae</taxon>
        <taxon>Burkholderia</taxon>
        <taxon>Burkholderia cepacia complex</taxon>
    </lineage>
</organism>
<evidence type="ECO:0000313" key="1">
    <source>
        <dbReference type="EMBL" id="VBB13380.1"/>
    </source>
</evidence>
<reference evidence="1 2" key="1">
    <citation type="submission" date="2017-11" db="EMBL/GenBank/DDBJ databases">
        <authorList>
            <person name="Seth-Smith MB H."/>
        </authorList>
    </citation>
    <scope>NUCLEOTIDE SEQUENCE [LARGE SCALE GENOMIC DNA]</scope>
    <source>
        <strain evidence="1">E</strain>
    </source>
</reference>
<dbReference type="Proteomes" id="UP000268684">
    <property type="component" value="Chromosome II"/>
</dbReference>
<dbReference type="AlphaFoldDB" id="A0AAJ5T5I7"/>
<protein>
    <submittedName>
        <fullName evidence="1">Uncharacterized protein</fullName>
    </submittedName>
</protein>
<keyword evidence="2" id="KW-1185">Reference proteome</keyword>
<name>A0AAJ5T5I7_9BURK</name>
<dbReference type="GeneID" id="71056015"/>
<evidence type="ECO:0000313" key="2">
    <source>
        <dbReference type="Proteomes" id="UP000268684"/>
    </source>
</evidence>
<accession>A0AAJ5T5I7</accession>
<proteinExistence type="predicted"/>